<dbReference type="Proteomes" id="UP000054524">
    <property type="component" value="Unassembled WGS sequence"/>
</dbReference>
<protein>
    <recommendedName>
        <fullName evidence="4">PPPDE domain-containing protein</fullName>
    </recommendedName>
</protein>
<dbReference type="PANTHER" id="PTHR12378">
    <property type="entry name" value="DESUMOYLATING ISOPEPTIDASE"/>
    <property type="match status" value="1"/>
</dbReference>
<dbReference type="GO" id="GO:0006508">
    <property type="term" value="P:proteolysis"/>
    <property type="evidence" value="ECO:0007669"/>
    <property type="project" value="UniProtKB-KW"/>
</dbReference>
<dbReference type="GO" id="GO:0070646">
    <property type="term" value="P:protein modification by small protein removal"/>
    <property type="evidence" value="ECO:0007669"/>
    <property type="project" value="TreeGrafter"/>
</dbReference>
<feature type="domain" description="PPPDE" evidence="4">
    <location>
        <begin position="2"/>
        <end position="142"/>
    </location>
</feature>
<evidence type="ECO:0000259" key="4">
    <source>
        <dbReference type="PROSITE" id="PS51858"/>
    </source>
</evidence>
<keyword evidence="6" id="KW-1185">Reference proteome</keyword>
<dbReference type="InterPro" id="IPR042266">
    <property type="entry name" value="PPPDE_sf"/>
</dbReference>
<reference evidence="5 6" key="1">
    <citation type="journal article" date="2014" name="Genome Announc.">
        <title>Genome Sequence of the Microsporidian Species Nematocida sp1 Strain ERTm6 (ATCC PRA-372).</title>
        <authorList>
            <person name="Bakowski M.A."/>
            <person name="Priest M."/>
            <person name="Young S."/>
            <person name="Cuomo C.A."/>
            <person name="Troemel E.R."/>
        </authorList>
    </citation>
    <scope>NUCLEOTIDE SEQUENCE [LARGE SCALE GENOMIC DNA]</scope>
    <source>
        <strain evidence="5 6">ERTm6</strain>
    </source>
</reference>
<dbReference type="SMART" id="SM01179">
    <property type="entry name" value="DUF862"/>
    <property type="match status" value="1"/>
</dbReference>
<sequence length="145" mass="16448">MQRVELWVYNIGNDSAVAMIRGVLGVDIQGIWHTSLHLFGKEYYFMSGIRADRPGTSPFGAPARKIELGETCVTEEELTSYLKKIDELYTEQTYHIIRNNCNHFSNNLAKYLVNKEVPAYIMDVAKIFENTPFEALLAGLAPGRM</sequence>
<name>A0A086J041_NEMA1</name>
<dbReference type="Pfam" id="PF05903">
    <property type="entry name" value="Peptidase_C97"/>
    <property type="match status" value="1"/>
</dbReference>
<dbReference type="InterPro" id="IPR008580">
    <property type="entry name" value="PPPDE_dom"/>
</dbReference>
<dbReference type="PANTHER" id="PTHR12378:SF7">
    <property type="entry name" value="DESUMOYLATING ISOPEPTIDASE 1"/>
    <property type="match status" value="1"/>
</dbReference>
<dbReference type="EMBL" id="AKIJ01000005">
    <property type="protein sequence ID" value="KFG25509.1"/>
    <property type="molecule type" value="Genomic_DNA"/>
</dbReference>
<dbReference type="RefSeq" id="XP_052904064.1">
    <property type="nucleotide sequence ID" value="XM_053049893.1"/>
</dbReference>
<comment type="similarity">
    <text evidence="1">Belongs to the DeSI family.</text>
</comment>
<evidence type="ECO:0000256" key="1">
    <source>
        <dbReference type="ARBA" id="ARBA00008140"/>
    </source>
</evidence>
<dbReference type="GO" id="GO:0008233">
    <property type="term" value="F:peptidase activity"/>
    <property type="evidence" value="ECO:0007669"/>
    <property type="project" value="UniProtKB-KW"/>
</dbReference>
<dbReference type="GeneID" id="77677258"/>
<dbReference type="OrthoDB" id="21221at2759"/>
<keyword evidence="2" id="KW-0645">Protease</keyword>
<evidence type="ECO:0000256" key="3">
    <source>
        <dbReference type="ARBA" id="ARBA00022801"/>
    </source>
</evidence>
<dbReference type="HOGENOM" id="CLU_101028_1_0_1"/>
<keyword evidence="3" id="KW-0378">Hydrolase</keyword>
<proteinExistence type="inferred from homology"/>
<comment type="caution">
    <text evidence="5">The sequence shown here is derived from an EMBL/GenBank/DDBJ whole genome shotgun (WGS) entry which is preliminary data.</text>
</comment>
<dbReference type="PROSITE" id="PS51858">
    <property type="entry name" value="PPPDE"/>
    <property type="match status" value="1"/>
</dbReference>
<dbReference type="Gene3D" id="3.90.1720.30">
    <property type="entry name" value="PPPDE domains"/>
    <property type="match status" value="1"/>
</dbReference>
<evidence type="ECO:0000313" key="5">
    <source>
        <dbReference type="EMBL" id="KFG25509.1"/>
    </source>
</evidence>
<organism evidence="5 6">
    <name type="scientific">Nematocida ausubeli (strain ATCC PRA-371 / ERTm2)</name>
    <name type="common">Nematode killer fungus</name>
    <dbReference type="NCBI Taxonomy" id="1913371"/>
    <lineage>
        <taxon>Eukaryota</taxon>
        <taxon>Fungi</taxon>
        <taxon>Fungi incertae sedis</taxon>
        <taxon>Microsporidia</taxon>
        <taxon>Nematocida</taxon>
    </lineage>
</organism>
<evidence type="ECO:0000256" key="2">
    <source>
        <dbReference type="ARBA" id="ARBA00022670"/>
    </source>
</evidence>
<accession>A0A086J041</accession>
<evidence type="ECO:0000313" key="6">
    <source>
        <dbReference type="Proteomes" id="UP000054524"/>
    </source>
</evidence>
<gene>
    <name evidence="5" type="ORF">NESG_02285</name>
</gene>
<dbReference type="AlphaFoldDB" id="A0A086J041"/>